<dbReference type="PANTHER" id="PTHR47566:SF1">
    <property type="entry name" value="PROTEIN NUD1"/>
    <property type="match status" value="1"/>
</dbReference>
<feature type="chain" id="PRO_5047468555" description="Leucine rich repeat (LRR) protein" evidence="3">
    <location>
        <begin position="23"/>
        <end position="301"/>
    </location>
</feature>
<name>A0ABY2WNR8_9FLAO</name>
<evidence type="ECO:0000256" key="2">
    <source>
        <dbReference type="ARBA" id="ARBA00022737"/>
    </source>
</evidence>
<dbReference type="RefSeq" id="WP_138833108.1">
    <property type="nucleotide sequence ID" value="NZ_VCNI01000001.1"/>
</dbReference>
<sequence>MDFKIPSFSLALLALLSACSNDDDTNNTDPSTEIYIPDAQFESKLISLGIDSDGVVNQTVLKTDAAQVEYLDISSQTESDEIHDLTGIEGFTNLKRLFAISNRLSTIDLSQNVLLDTLNLAGNDLTTIDLSKNTELLLLDLKVNDLTEVSGLSTATKLDMLNLSFNFLESYTIENPSLVHIVISNNQLQTFDTSLAVALESIYAPTNKVAQLDLTHNPLLETIDVGDSQLTQIDFGEKEHLNYLSCFSNLLSNLDVSDFGELYYLSANRNPDLWCIKINDGQNIDTLKLSEYQQTSEVCEW</sequence>
<dbReference type="Proteomes" id="UP000751614">
    <property type="component" value="Unassembled WGS sequence"/>
</dbReference>
<evidence type="ECO:0008006" key="6">
    <source>
        <dbReference type="Google" id="ProtNLM"/>
    </source>
</evidence>
<keyword evidence="5" id="KW-1185">Reference proteome</keyword>
<keyword evidence="3" id="KW-0732">Signal</keyword>
<dbReference type="PROSITE" id="PS51257">
    <property type="entry name" value="PROKAR_LIPOPROTEIN"/>
    <property type="match status" value="1"/>
</dbReference>
<protein>
    <recommendedName>
        <fullName evidence="6">Leucine rich repeat (LRR) protein</fullName>
    </recommendedName>
</protein>
<dbReference type="SUPFAM" id="SSF52058">
    <property type="entry name" value="L domain-like"/>
    <property type="match status" value="1"/>
</dbReference>
<feature type="signal peptide" evidence="3">
    <location>
        <begin position="1"/>
        <end position="22"/>
    </location>
</feature>
<comment type="caution">
    <text evidence="4">The sequence shown here is derived from an EMBL/GenBank/DDBJ whole genome shotgun (WGS) entry which is preliminary data.</text>
</comment>
<dbReference type="PANTHER" id="PTHR47566">
    <property type="match status" value="1"/>
</dbReference>
<reference evidence="4 5" key="1">
    <citation type="submission" date="2019-05" db="EMBL/GenBank/DDBJ databases">
        <title>Flagellimonas sp. AsT0115, sp. nov., isolated from a marine red algae, Asparagopsis taxiformis.</title>
        <authorList>
            <person name="Kim J."/>
            <person name="Jeong S.E."/>
            <person name="Jeon C.O."/>
        </authorList>
    </citation>
    <scope>NUCLEOTIDE SEQUENCE [LARGE SCALE GENOMIC DNA]</scope>
    <source>
        <strain evidence="4 5">AsT0115</strain>
    </source>
</reference>
<evidence type="ECO:0000313" key="5">
    <source>
        <dbReference type="Proteomes" id="UP000751614"/>
    </source>
</evidence>
<evidence type="ECO:0000256" key="3">
    <source>
        <dbReference type="SAM" id="SignalP"/>
    </source>
</evidence>
<keyword evidence="1" id="KW-0433">Leucine-rich repeat</keyword>
<dbReference type="InterPro" id="IPR032675">
    <property type="entry name" value="LRR_dom_sf"/>
</dbReference>
<accession>A0ABY2WNR8</accession>
<organism evidence="4 5">
    <name type="scientific">Flagellimonas algicola</name>
    <dbReference type="NCBI Taxonomy" id="2583815"/>
    <lineage>
        <taxon>Bacteria</taxon>
        <taxon>Pseudomonadati</taxon>
        <taxon>Bacteroidota</taxon>
        <taxon>Flavobacteriia</taxon>
        <taxon>Flavobacteriales</taxon>
        <taxon>Flavobacteriaceae</taxon>
        <taxon>Flagellimonas</taxon>
    </lineage>
</organism>
<dbReference type="InterPro" id="IPR052574">
    <property type="entry name" value="CDIRP"/>
</dbReference>
<dbReference type="EMBL" id="VCNI01000001">
    <property type="protein sequence ID" value="TMU56543.1"/>
    <property type="molecule type" value="Genomic_DNA"/>
</dbReference>
<evidence type="ECO:0000313" key="4">
    <source>
        <dbReference type="EMBL" id="TMU56543.1"/>
    </source>
</evidence>
<evidence type="ECO:0000256" key="1">
    <source>
        <dbReference type="ARBA" id="ARBA00022614"/>
    </source>
</evidence>
<dbReference type="Gene3D" id="3.80.10.10">
    <property type="entry name" value="Ribonuclease Inhibitor"/>
    <property type="match status" value="1"/>
</dbReference>
<gene>
    <name evidence="4" type="ORF">FGG15_03110</name>
</gene>
<keyword evidence="2" id="KW-0677">Repeat</keyword>
<proteinExistence type="predicted"/>